<feature type="region of interest" description="Disordered" evidence="17">
    <location>
        <begin position="217"/>
        <end position="335"/>
    </location>
</feature>
<feature type="compositionally biased region" description="Low complexity" evidence="17">
    <location>
        <begin position="11"/>
        <end position="29"/>
    </location>
</feature>
<feature type="region of interest" description="Disordered" evidence="17">
    <location>
        <begin position="543"/>
        <end position="614"/>
    </location>
</feature>
<evidence type="ECO:0000256" key="7">
    <source>
        <dbReference type="ARBA" id="ARBA00022840"/>
    </source>
</evidence>
<dbReference type="SMART" id="SM00487">
    <property type="entry name" value="DEXDc"/>
    <property type="match status" value="1"/>
</dbReference>
<dbReference type="SMART" id="SM00573">
    <property type="entry name" value="HSA"/>
    <property type="match status" value="1"/>
</dbReference>
<evidence type="ECO:0000256" key="4">
    <source>
        <dbReference type="ARBA" id="ARBA00022741"/>
    </source>
</evidence>
<evidence type="ECO:0000313" key="22">
    <source>
        <dbReference type="Proteomes" id="UP000237144"/>
    </source>
</evidence>
<evidence type="ECO:0000256" key="5">
    <source>
        <dbReference type="ARBA" id="ARBA00022801"/>
    </source>
</evidence>
<feature type="compositionally biased region" description="Basic and acidic residues" evidence="17">
    <location>
        <begin position="79"/>
        <end position="88"/>
    </location>
</feature>
<dbReference type="PROSITE" id="PS51194">
    <property type="entry name" value="HELICASE_CTER"/>
    <property type="match status" value="1"/>
</dbReference>
<reference evidence="21 22" key="1">
    <citation type="journal article" date="2018" name="Front. Microbiol.">
        <title>Prospects for Fungal Bioremediation of Acidic Radioactive Waste Sites: Characterization and Genome Sequence of Rhodotorula taiwanensis MD1149.</title>
        <authorList>
            <person name="Tkavc R."/>
            <person name="Matrosova V.Y."/>
            <person name="Grichenko O.E."/>
            <person name="Gostincar C."/>
            <person name="Volpe R.P."/>
            <person name="Klimenkova P."/>
            <person name="Gaidamakova E.K."/>
            <person name="Zhou C.E."/>
            <person name="Stewart B.J."/>
            <person name="Lyman M.G."/>
            <person name="Malfatti S.A."/>
            <person name="Rubinfeld B."/>
            <person name="Courtot M."/>
            <person name="Singh J."/>
            <person name="Dalgard C.L."/>
            <person name="Hamilton T."/>
            <person name="Frey K.G."/>
            <person name="Gunde-Cimerman N."/>
            <person name="Dugan L."/>
            <person name="Daly M.J."/>
        </authorList>
    </citation>
    <scope>NUCLEOTIDE SEQUENCE [LARGE SCALE GENOMIC DNA]</scope>
    <source>
        <strain evidence="21 22">MD1149</strain>
    </source>
</reference>
<proteinExistence type="inferred from homology"/>
<dbReference type="PROSITE" id="PS51204">
    <property type="entry name" value="HSA"/>
    <property type="match status" value="1"/>
</dbReference>
<evidence type="ECO:0000256" key="14">
    <source>
        <dbReference type="ARBA" id="ARBA00037570"/>
    </source>
</evidence>
<dbReference type="GO" id="GO:0016887">
    <property type="term" value="F:ATP hydrolysis activity"/>
    <property type="evidence" value="ECO:0007669"/>
    <property type="project" value="TreeGrafter"/>
</dbReference>
<evidence type="ECO:0000256" key="12">
    <source>
        <dbReference type="ARBA" id="ARBA00023163"/>
    </source>
</evidence>
<dbReference type="PANTHER" id="PTHR45685">
    <property type="entry name" value="HELICASE SRCAP-RELATED"/>
    <property type="match status" value="1"/>
</dbReference>
<dbReference type="GO" id="GO:0003677">
    <property type="term" value="F:DNA binding"/>
    <property type="evidence" value="ECO:0007669"/>
    <property type="project" value="UniProtKB-KW"/>
</dbReference>
<dbReference type="OrthoDB" id="372624at2759"/>
<evidence type="ECO:0000259" key="18">
    <source>
        <dbReference type="PROSITE" id="PS51192"/>
    </source>
</evidence>
<organism evidence="21 22">
    <name type="scientific">Rhodotorula taiwanensis</name>
    <dbReference type="NCBI Taxonomy" id="741276"/>
    <lineage>
        <taxon>Eukaryota</taxon>
        <taxon>Fungi</taxon>
        <taxon>Dikarya</taxon>
        <taxon>Basidiomycota</taxon>
        <taxon>Pucciniomycotina</taxon>
        <taxon>Microbotryomycetes</taxon>
        <taxon>Sporidiobolales</taxon>
        <taxon>Sporidiobolaceae</taxon>
        <taxon>Rhodotorula</taxon>
    </lineage>
</organism>
<dbReference type="Pfam" id="PF00271">
    <property type="entry name" value="Helicase_C"/>
    <property type="match status" value="1"/>
</dbReference>
<feature type="region of interest" description="Disordered" evidence="17">
    <location>
        <begin position="776"/>
        <end position="820"/>
    </location>
</feature>
<dbReference type="GO" id="GO:0042393">
    <property type="term" value="F:histone binding"/>
    <property type="evidence" value="ECO:0007669"/>
    <property type="project" value="TreeGrafter"/>
</dbReference>
<feature type="domain" description="Helicase ATP-binding" evidence="18">
    <location>
        <begin position="853"/>
        <end position="1018"/>
    </location>
</feature>
<comment type="caution">
    <text evidence="21">The sequence shown here is derived from an EMBL/GenBank/DDBJ whole genome shotgun (WGS) entry which is preliminary data.</text>
</comment>
<accession>A0A2S5B1U9</accession>
<keyword evidence="22" id="KW-1185">Reference proteome</keyword>
<dbReference type="InterPro" id="IPR049730">
    <property type="entry name" value="SNF2/RAD54-like_C"/>
</dbReference>
<evidence type="ECO:0000256" key="15">
    <source>
        <dbReference type="ARBA" id="ARBA00040599"/>
    </source>
</evidence>
<evidence type="ECO:0000256" key="6">
    <source>
        <dbReference type="ARBA" id="ARBA00022806"/>
    </source>
</evidence>
<dbReference type="SUPFAM" id="SSF52540">
    <property type="entry name" value="P-loop containing nucleoside triphosphate hydrolases"/>
    <property type="match status" value="2"/>
</dbReference>
<keyword evidence="5" id="KW-0378">Hydrolase</keyword>
<feature type="region of interest" description="Disordered" evidence="17">
    <location>
        <begin position="444"/>
        <end position="465"/>
    </location>
</feature>
<keyword evidence="8" id="KW-0156">Chromatin regulator</keyword>
<dbReference type="GO" id="GO:0004386">
    <property type="term" value="F:helicase activity"/>
    <property type="evidence" value="ECO:0007669"/>
    <property type="project" value="UniProtKB-KW"/>
</dbReference>
<evidence type="ECO:0000256" key="10">
    <source>
        <dbReference type="ARBA" id="ARBA00023125"/>
    </source>
</evidence>
<dbReference type="Gene3D" id="3.40.50.300">
    <property type="entry name" value="P-loop containing nucleotide triphosphate hydrolases"/>
    <property type="match status" value="1"/>
</dbReference>
<dbReference type="PANTHER" id="PTHR45685:SF1">
    <property type="entry name" value="HELICASE SRCAP"/>
    <property type="match status" value="1"/>
</dbReference>
<dbReference type="Gene3D" id="3.40.50.10810">
    <property type="entry name" value="Tandem AAA-ATPase domain"/>
    <property type="match status" value="1"/>
</dbReference>
<dbReference type="InterPro" id="IPR001650">
    <property type="entry name" value="Helicase_C-like"/>
</dbReference>
<evidence type="ECO:0000259" key="19">
    <source>
        <dbReference type="PROSITE" id="PS51194"/>
    </source>
</evidence>
<feature type="domain" description="HSA" evidence="20">
    <location>
        <begin position="454"/>
        <end position="526"/>
    </location>
</feature>
<feature type="compositionally biased region" description="Low complexity" evidence="17">
    <location>
        <begin position="655"/>
        <end position="675"/>
    </location>
</feature>
<evidence type="ECO:0000313" key="21">
    <source>
        <dbReference type="EMBL" id="POY70758.1"/>
    </source>
</evidence>
<comment type="subunit">
    <text evidence="3">Component of the SWR1 chromatin-remodeling complex.</text>
</comment>
<dbReference type="Proteomes" id="UP000237144">
    <property type="component" value="Unassembled WGS sequence"/>
</dbReference>
<keyword evidence="10" id="KW-0238">DNA-binding</keyword>
<dbReference type="CDD" id="cd18003">
    <property type="entry name" value="DEXQc_SRCAP"/>
    <property type="match status" value="1"/>
</dbReference>
<dbReference type="Pfam" id="PF00176">
    <property type="entry name" value="SNF2-rel_dom"/>
    <property type="match status" value="1"/>
</dbReference>
<feature type="region of interest" description="Disordered" evidence="17">
    <location>
        <begin position="631"/>
        <end position="732"/>
    </location>
</feature>
<dbReference type="CDD" id="cd18793">
    <property type="entry name" value="SF2_C_SNF"/>
    <property type="match status" value="1"/>
</dbReference>
<keyword evidence="13" id="KW-0539">Nucleus</keyword>
<comment type="similarity">
    <text evidence="2">Belongs to the SNF2/RAD54 helicase family. SWR1 subfamily.</text>
</comment>
<feature type="compositionally biased region" description="Polar residues" evidence="17">
    <location>
        <begin position="68"/>
        <end position="78"/>
    </location>
</feature>
<comment type="function">
    <text evidence="14">Catalytic component of the SWR1 complex which mediates the ATP-dependent exchange of histone H2A for the H2A variant HZT1 leading to transcriptional regulation of selected genes by chromatin remodeling.</text>
</comment>
<evidence type="ECO:0000256" key="1">
    <source>
        <dbReference type="ARBA" id="ARBA00004123"/>
    </source>
</evidence>
<keyword evidence="12" id="KW-0804">Transcription</keyword>
<dbReference type="InterPro" id="IPR014012">
    <property type="entry name" value="HSA_dom"/>
</dbReference>
<keyword evidence="6" id="KW-0347">Helicase</keyword>
<keyword evidence="7" id="KW-0067">ATP-binding</keyword>
<evidence type="ECO:0000256" key="13">
    <source>
        <dbReference type="ARBA" id="ARBA00023242"/>
    </source>
</evidence>
<dbReference type="InterPro" id="IPR027417">
    <property type="entry name" value="P-loop_NTPase"/>
</dbReference>
<protein>
    <recommendedName>
        <fullName evidence="15">Helicase SWR1</fullName>
    </recommendedName>
    <alternativeName>
        <fullName evidence="16">Helicase swr1</fullName>
    </alternativeName>
</protein>
<sequence>MARKARRAPAKRASAAQAEASPAPAQDADNSPTTPLEAVATSSTEQGDVQLSADTEMTEADAVDGQKTPASPNGLSRSPSKEDSKDTADALVAAPEVEAKTGEQPVPAPWQTGSAEMMGFPAGFSLPPIPSTSTAPPPASTRPYTAAEIAAWREQQVDAKQAELTSIVDKHDDYVRELFHLDRFVTLIGYDPAIAKADRSDVFQLFQANYDLFLNAAPDGSGSTGGRRGTRRATTDRKVSALAAGAEIASNRKKGKAKAEGEDDDAWSAYDENGKSGPRKKVLAGARGPKASGSPSSPGAGGSPSPAPSASRYKKRPSMISTTPSRGGSQAPYYFSVPPEGQPAYVPVVADLDELPNMLKHDLPPLSPRSVKRRKLILDSGVTYTHPTQLPPDPQFDFSLSRLLESYISLEDDVDIEPPLPEEELEARAEYELDILDQVNAIRAEGRELHDPDRTAADEPKRSKDHQDWLVEHALHFSHLVAQERKAHVALARKTARMVTKHFDDIRGKEEREQKEIERNQKALARWTLREVRKKWKLATGIRRRPARKASAASSLPAEGADESDEPNDTVLTDAAEDDAERAQEDDEFAAEMEKEDESDNDEMANLAAEADMPIEELSRRSGYAAMVAEEGAGTSRAASTADGELAGADSTEVSARNSNAAASPSTPGTSAEAAVDLTAEEKEAEAMSEFGSDAGENERDEEDQQFEQEMEADQGESDDEEMKGLAEDADLPIEELMRKYGYGAPTDDAAKIETEADAASDGADVPFSAELVEQASPDAVKHEVDEPSEGEADASDAGDEDEGLEELATDGSKQDADRAGLGADRQVVHFKPPFLLRATLRPYQQAGLEWLASLYTSGVNGILADEMGLGKTIQTISLLAHLACDKGQWGPHLVVVPTSVMLNWEMEFRKFLPGFKLLTYYGTQKERKEKRKGWNTENAFNVCITSYQLVLADQYVFRRKPWHYLILDEAHHIKNFRSQRWQTLLGFNARHRLLLTGTPLQNNLMELWSLLYFLMPQGLASDGSGPFAEHSDFQAWFSNPMDRAIESGEVMDAETQATVNQLHTILRPYLLRRLKAEVETQMPGKTESVIYCRMSKRQRYLYDDFMSRAQTRDTLSSGHFLSIINCLMQLRKVCNHPDLFEVRPIVTSFSMQRSVVSRFEPTELLVRKRLLEEEPVGRMDWSTLTLVKPWQEESTTTVASQIRMTLDASAAFPYLHQVPVGVDLYKAPPRDTKTIAGWRRYDTWREHRATLARLDRLATINRRRCIASTPYFGADLLNVLREPGRRATLFPADTPGLVRDSDFRTKASGQMVLSNDQRAVTLTDTISTFAFATPAVRAHDMARHALPGLTQDDIDDVEEEAPAELLHLPSTKLTVAFPDRSLLQYDCGKLQKLDELLRECKAGGHRALIFTQMTKVLDILEEFLSYQGYRYLRLDGSTKIEQRQALTERFNSNDKILCFISSTRAGGLGINLQGADTVIFYDSDWNPALDRQCQDRAHRIGQTREVRIWRFVTEHSIEENMLRKANQKRKLDQMVIAEGDFTTDHLQRLDWRDYLDENQLADLGVDAATGDDGDTGAGKGAAQSAAEIRQALAAAEDVEDAAAAKAAINELEVDRGDFAGEGQQASGSAATIGKDGLVNTAADGQQEEEDDPLAGTVDGVMIRWVEDDWEYFRDAM</sequence>
<dbReference type="InterPro" id="IPR038718">
    <property type="entry name" value="SNF2-like_sf"/>
</dbReference>
<dbReference type="FunFam" id="1.20.120.850:FF:000012">
    <property type="entry name" value="protein PHOTOPERIOD-INDEPENDENT EARLY FLOWERING 1 isoform X3"/>
    <property type="match status" value="1"/>
</dbReference>
<dbReference type="InterPro" id="IPR014001">
    <property type="entry name" value="Helicase_ATP-bd"/>
</dbReference>
<dbReference type="InterPro" id="IPR000330">
    <property type="entry name" value="SNF2_N"/>
</dbReference>
<evidence type="ECO:0000256" key="3">
    <source>
        <dbReference type="ARBA" id="ARBA00011826"/>
    </source>
</evidence>
<feature type="compositionally biased region" description="Acidic residues" evidence="17">
    <location>
        <begin position="575"/>
        <end position="603"/>
    </location>
</feature>
<feature type="compositionally biased region" description="Basic residues" evidence="17">
    <location>
        <begin position="1"/>
        <end position="10"/>
    </location>
</feature>
<evidence type="ECO:0000256" key="2">
    <source>
        <dbReference type="ARBA" id="ARBA00009220"/>
    </source>
</evidence>
<dbReference type="Pfam" id="PF07529">
    <property type="entry name" value="HSA"/>
    <property type="match status" value="1"/>
</dbReference>
<keyword evidence="9" id="KW-0805">Transcription regulation</keyword>
<dbReference type="EMBL" id="PJQD01000097">
    <property type="protein sequence ID" value="POY70758.1"/>
    <property type="molecule type" value="Genomic_DNA"/>
</dbReference>
<name>A0A2S5B1U9_9BASI</name>
<feature type="domain" description="Helicase C-terminal" evidence="19">
    <location>
        <begin position="1393"/>
        <end position="1543"/>
    </location>
</feature>
<evidence type="ECO:0000256" key="16">
    <source>
        <dbReference type="ARBA" id="ARBA00074297"/>
    </source>
</evidence>
<dbReference type="SMART" id="SM00490">
    <property type="entry name" value="HELICc"/>
    <property type="match status" value="1"/>
</dbReference>
<dbReference type="GO" id="GO:0006338">
    <property type="term" value="P:chromatin remodeling"/>
    <property type="evidence" value="ECO:0007669"/>
    <property type="project" value="UniProtKB-ARBA"/>
</dbReference>
<evidence type="ECO:0000256" key="9">
    <source>
        <dbReference type="ARBA" id="ARBA00023015"/>
    </source>
</evidence>
<dbReference type="GO" id="GO:0005524">
    <property type="term" value="F:ATP binding"/>
    <property type="evidence" value="ECO:0007669"/>
    <property type="project" value="UniProtKB-KW"/>
</dbReference>
<feature type="compositionally biased region" description="Acidic residues" evidence="17">
    <location>
        <begin position="787"/>
        <end position="809"/>
    </location>
</feature>
<keyword evidence="4" id="KW-0547">Nucleotide-binding</keyword>
<comment type="subcellular location">
    <subcellularLocation>
        <location evidence="1">Nucleus</location>
    </subcellularLocation>
</comment>
<feature type="compositionally biased region" description="Low complexity" evidence="17">
    <location>
        <begin position="284"/>
        <end position="298"/>
    </location>
</feature>
<dbReference type="Gene3D" id="1.20.120.850">
    <property type="entry name" value="SWI2/SNF2 ATPases, N-terminal domain"/>
    <property type="match status" value="1"/>
</dbReference>
<evidence type="ECO:0000256" key="11">
    <source>
        <dbReference type="ARBA" id="ARBA00023159"/>
    </source>
</evidence>
<keyword evidence="11" id="KW-0010">Activator</keyword>
<evidence type="ECO:0000259" key="20">
    <source>
        <dbReference type="PROSITE" id="PS51204"/>
    </source>
</evidence>
<evidence type="ECO:0000256" key="8">
    <source>
        <dbReference type="ARBA" id="ARBA00022853"/>
    </source>
</evidence>
<dbReference type="InterPro" id="IPR050520">
    <property type="entry name" value="INO80/SWR1_helicase"/>
</dbReference>
<evidence type="ECO:0000256" key="17">
    <source>
        <dbReference type="SAM" id="MobiDB-lite"/>
    </source>
</evidence>
<dbReference type="GO" id="GO:0000812">
    <property type="term" value="C:Swr1 complex"/>
    <property type="evidence" value="ECO:0007669"/>
    <property type="project" value="TreeGrafter"/>
</dbReference>
<feature type="compositionally biased region" description="Acidic residues" evidence="17">
    <location>
        <begin position="699"/>
        <end position="732"/>
    </location>
</feature>
<gene>
    <name evidence="21" type="ORF">BMF94_6168</name>
</gene>
<feature type="compositionally biased region" description="Polar residues" evidence="17">
    <location>
        <begin position="319"/>
        <end position="328"/>
    </location>
</feature>
<dbReference type="FunFam" id="3.40.50.10810:FF:000051">
    <property type="entry name" value="Helicase SWR1"/>
    <property type="match status" value="1"/>
</dbReference>
<dbReference type="PROSITE" id="PS51192">
    <property type="entry name" value="HELICASE_ATP_BIND_1"/>
    <property type="match status" value="1"/>
</dbReference>
<feature type="region of interest" description="Disordered" evidence="17">
    <location>
        <begin position="1"/>
        <end position="88"/>
    </location>
</feature>
<dbReference type="STRING" id="741276.A0A2S5B1U9"/>
<feature type="compositionally biased region" description="Polar residues" evidence="17">
    <location>
        <begin position="30"/>
        <end position="55"/>
    </location>
</feature>